<feature type="region of interest" description="Disordered" evidence="1">
    <location>
        <begin position="139"/>
        <end position="206"/>
    </location>
</feature>
<dbReference type="AlphaFoldDB" id="A0A9X1UBN2"/>
<dbReference type="PANTHER" id="PTHR41878">
    <property type="entry name" value="LEXA REPRESSOR-RELATED"/>
    <property type="match status" value="1"/>
</dbReference>
<dbReference type="EMBL" id="JAKLTY010000040">
    <property type="protein sequence ID" value="MCG2632355.1"/>
    <property type="molecule type" value="Genomic_DNA"/>
</dbReference>
<feature type="domain" description="Plasmid pRiA4b Orf3-like" evidence="2">
    <location>
        <begin position="7"/>
        <end position="126"/>
    </location>
</feature>
<accession>A0A9X1UBN2</accession>
<feature type="compositionally biased region" description="Polar residues" evidence="1">
    <location>
        <begin position="143"/>
        <end position="161"/>
    </location>
</feature>
<dbReference type="InterPro" id="IPR024047">
    <property type="entry name" value="MM3350-like_sf"/>
</dbReference>
<organism evidence="3 4">
    <name type="scientific">Bradyrhizobium zhengyangense</name>
    <dbReference type="NCBI Taxonomy" id="2911009"/>
    <lineage>
        <taxon>Bacteria</taxon>
        <taxon>Pseudomonadati</taxon>
        <taxon>Pseudomonadota</taxon>
        <taxon>Alphaproteobacteria</taxon>
        <taxon>Hyphomicrobiales</taxon>
        <taxon>Nitrobacteraceae</taxon>
        <taxon>Bradyrhizobium</taxon>
    </lineage>
</organism>
<proteinExistence type="predicted"/>
<evidence type="ECO:0000313" key="4">
    <source>
        <dbReference type="Proteomes" id="UP001139054"/>
    </source>
</evidence>
<evidence type="ECO:0000313" key="3">
    <source>
        <dbReference type="EMBL" id="MCG2632355.1"/>
    </source>
</evidence>
<dbReference type="InterPro" id="IPR012912">
    <property type="entry name" value="Plasmid_pRiA4b_Orf3-like"/>
</dbReference>
<dbReference type="Gene3D" id="3.10.290.30">
    <property type="entry name" value="MM3350-like"/>
    <property type="match status" value="1"/>
</dbReference>
<comment type="caution">
    <text evidence="3">The sequence shown here is derived from an EMBL/GenBank/DDBJ whole genome shotgun (WGS) entry which is preliminary data.</text>
</comment>
<name>A0A9X1UBN2_9BRAD</name>
<dbReference type="Proteomes" id="UP001139054">
    <property type="component" value="Unassembled WGS sequence"/>
</dbReference>
<protein>
    <submittedName>
        <fullName evidence="3">Plasmid pRiA4b ORF-3 family protein</fullName>
    </submittedName>
</protein>
<feature type="compositionally biased region" description="Basic residues" evidence="1">
    <location>
        <begin position="177"/>
        <end position="188"/>
    </location>
</feature>
<evidence type="ECO:0000259" key="2">
    <source>
        <dbReference type="Pfam" id="PF07929"/>
    </source>
</evidence>
<gene>
    <name evidence="3" type="ORF">L6654_37715</name>
</gene>
<sequence length="287" mass="31275">MSLNTTAVRIRVTLKDVKPEVMRCLVVPITLRLDRLHLTLQAAFGWTNSHLFEFLAGDGRWSIPDPDGDFDPQPIDARKTRLSNIVQESGAKTIHYLYDFGDSWDHVIKLEKWFDNTTTEDFPSCLRPPAVVLRKMSAARQAMPNTSTPSATPPIRSTNKCASGAPSSSIPTSSTGRRLRPPSMHCRKYGSLGDAPRAQNSRQAPSKRAAELRLLLIGLGAVANCSAARRANGLTLPEFDLLVGAEGRPLNRDYLIDAPATVSARSTSASLVELLRCKLVGSTSPNG</sequence>
<dbReference type="Pfam" id="PF07929">
    <property type="entry name" value="PRiA4_ORF3"/>
    <property type="match status" value="1"/>
</dbReference>
<dbReference type="SUPFAM" id="SSF159941">
    <property type="entry name" value="MM3350-like"/>
    <property type="match status" value="1"/>
</dbReference>
<reference evidence="3" key="1">
    <citation type="submission" date="2022-01" db="EMBL/GenBank/DDBJ databases">
        <title>Genome sequnece data of strain Bradyrhizobium sp. nov.</title>
        <authorList>
            <person name="Zhang J."/>
        </authorList>
    </citation>
    <scope>NUCLEOTIDE SEQUENCE</scope>
    <source>
        <strain evidence="3">WYCCWR 13023</strain>
    </source>
</reference>
<dbReference type="PANTHER" id="PTHR41878:SF1">
    <property type="entry name" value="TNPR PROTEIN"/>
    <property type="match status" value="1"/>
</dbReference>
<evidence type="ECO:0000256" key="1">
    <source>
        <dbReference type="SAM" id="MobiDB-lite"/>
    </source>
</evidence>
<feature type="compositionally biased region" description="Low complexity" evidence="1">
    <location>
        <begin position="162"/>
        <end position="176"/>
    </location>
</feature>